<sequence>MVSLLVPTYRRWESGDKQRVWGDLRVLLASLKEYAPGFEVIVAWDGPEEPRHLPDNPSVRLLKRPEGLTTCSEAWNWCTDQTDSEDLVFVGDDTIFHPDSLRLLLEDALMLTQHVDSLRVGMVGVRSNFVKGAQNIREANGSARAGIGFASEGSVVETAMIAPVVAWMQRSVFEEVGRFQATNWFQDDLISWDLQRLGYRHFVSRSYVHHVGQRGTGQGKSSQDLLDEGLSWLRSNRPDYLTQVLGIPA</sequence>
<dbReference type="AlphaFoldDB" id="A0A5C8ZE41"/>
<protein>
    <submittedName>
        <fullName evidence="2">Glycosyltransferase family 2 protein</fullName>
    </submittedName>
</protein>
<gene>
    <name evidence="2" type="ORF">FMM08_16315</name>
</gene>
<dbReference type="Gene3D" id="3.90.550.10">
    <property type="entry name" value="Spore Coat Polysaccharide Biosynthesis Protein SpsA, Chain A"/>
    <property type="match status" value="1"/>
</dbReference>
<dbReference type="InterPro" id="IPR029044">
    <property type="entry name" value="Nucleotide-diphossugar_trans"/>
</dbReference>
<dbReference type="GO" id="GO:0016740">
    <property type="term" value="F:transferase activity"/>
    <property type="evidence" value="ECO:0007669"/>
    <property type="project" value="UniProtKB-KW"/>
</dbReference>
<comment type="caution">
    <text evidence="2">The sequence shown here is derived from an EMBL/GenBank/DDBJ whole genome shotgun (WGS) entry which is preliminary data.</text>
</comment>
<evidence type="ECO:0000259" key="1">
    <source>
        <dbReference type="Pfam" id="PF00535"/>
    </source>
</evidence>
<reference evidence="2 3" key="1">
    <citation type="submission" date="2019-07" db="EMBL/GenBank/DDBJ databases">
        <title>Quadrisphaera sp. strain DD2A genome sequencing and assembly.</title>
        <authorList>
            <person name="Kim I."/>
        </authorList>
    </citation>
    <scope>NUCLEOTIDE SEQUENCE [LARGE SCALE GENOMIC DNA]</scope>
    <source>
        <strain evidence="2 3">DD2A</strain>
    </source>
</reference>
<dbReference type="InterPro" id="IPR001173">
    <property type="entry name" value="Glyco_trans_2-like"/>
</dbReference>
<keyword evidence="2" id="KW-0808">Transferase</keyword>
<dbReference type="EMBL" id="VKAC01000010">
    <property type="protein sequence ID" value="TXR55060.1"/>
    <property type="molecule type" value="Genomic_DNA"/>
</dbReference>
<organism evidence="2 3">
    <name type="scientific">Quadrisphaera setariae</name>
    <dbReference type="NCBI Taxonomy" id="2593304"/>
    <lineage>
        <taxon>Bacteria</taxon>
        <taxon>Bacillati</taxon>
        <taxon>Actinomycetota</taxon>
        <taxon>Actinomycetes</taxon>
        <taxon>Kineosporiales</taxon>
        <taxon>Kineosporiaceae</taxon>
        <taxon>Quadrisphaera</taxon>
    </lineage>
</organism>
<feature type="domain" description="Glycosyltransferase 2-like" evidence="1">
    <location>
        <begin position="3"/>
        <end position="108"/>
    </location>
</feature>
<evidence type="ECO:0000313" key="2">
    <source>
        <dbReference type="EMBL" id="TXR55060.1"/>
    </source>
</evidence>
<name>A0A5C8ZE41_9ACTN</name>
<proteinExistence type="predicted"/>
<accession>A0A5C8ZE41</accession>
<evidence type="ECO:0000313" key="3">
    <source>
        <dbReference type="Proteomes" id="UP000321234"/>
    </source>
</evidence>
<dbReference type="Pfam" id="PF00535">
    <property type="entry name" value="Glycos_transf_2"/>
    <property type="match status" value="1"/>
</dbReference>
<dbReference type="SUPFAM" id="SSF53448">
    <property type="entry name" value="Nucleotide-diphospho-sugar transferases"/>
    <property type="match status" value="1"/>
</dbReference>
<keyword evidence="3" id="KW-1185">Reference proteome</keyword>
<dbReference type="Proteomes" id="UP000321234">
    <property type="component" value="Unassembled WGS sequence"/>
</dbReference>